<evidence type="ECO:0000256" key="2">
    <source>
        <dbReference type="ARBA" id="ARBA00023125"/>
    </source>
</evidence>
<dbReference type="Gene3D" id="1.10.260.40">
    <property type="entry name" value="lambda repressor-like DNA-binding domains"/>
    <property type="match status" value="1"/>
</dbReference>
<dbReference type="PATRIC" id="fig|137591.25.peg.67"/>
<dbReference type="InterPro" id="IPR050807">
    <property type="entry name" value="TransReg_Diox_bact_type"/>
</dbReference>
<evidence type="ECO:0000313" key="5">
    <source>
        <dbReference type="EMBL" id="KIU22565.1"/>
    </source>
</evidence>
<dbReference type="GO" id="GO:0005829">
    <property type="term" value="C:cytosol"/>
    <property type="evidence" value="ECO:0007669"/>
    <property type="project" value="TreeGrafter"/>
</dbReference>
<protein>
    <submittedName>
        <fullName evidence="5">PuuR protein</fullName>
    </submittedName>
</protein>
<evidence type="ECO:0000259" key="4">
    <source>
        <dbReference type="PROSITE" id="PS50943"/>
    </source>
</evidence>
<evidence type="ECO:0000256" key="3">
    <source>
        <dbReference type="ARBA" id="ARBA00023163"/>
    </source>
</evidence>
<dbReference type="InterPro" id="IPR010982">
    <property type="entry name" value="Lambda_DNA-bd_dom_sf"/>
</dbReference>
<dbReference type="PROSITE" id="PS50943">
    <property type="entry name" value="HTH_CROC1"/>
    <property type="match status" value="1"/>
</dbReference>
<dbReference type="PANTHER" id="PTHR46797:SF23">
    <property type="entry name" value="HTH-TYPE TRANSCRIPTIONAL REGULATOR SUTR"/>
    <property type="match status" value="1"/>
</dbReference>
<sequence>MIRLFSIVNKIHNNIEKSAVMITEIVGTRLLTLRQQRQLTLQEVSTLTGVSTASLNNIERHTTSPSIDTLWKISSGLAVPINYFFATDPVDFELAKPADFHNIASEDAGVVVQSVFNTIASNNFEVFDFSLASQSARQSAAHVPGTVEVLIVKTGTLTMQINGQTFQIPAGTMTKFNGAFAHEYRNDTTTDTSFVSLMIYNR</sequence>
<keyword evidence="2" id="KW-0238">DNA-binding</keyword>
<dbReference type="GO" id="GO:0003677">
    <property type="term" value="F:DNA binding"/>
    <property type="evidence" value="ECO:0007669"/>
    <property type="project" value="UniProtKB-KW"/>
</dbReference>
<keyword evidence="6" id="KW-1185">Reference proteome</keyword>
<dbReference type="eggNOG" id="COG1396">
    <property type="taxonomic scope" value="Bacteria"/>
</dbReference>
<dbReference type="SUPFAM" id="SSF47413">
    <property type="entry name" value="lambda repressor-like DNA-binding domains"/>
    <property type="match status" value="1"/>
</dbReference>
<dbReference type="EMBL" id="JWHU01000001">
    <property type="protein sequence ID" value="KIU22565.1"/>
    <property type="molecule type" value="Genomic_DNA"/>
</dbReference>
<feature type="domain" description="HTH cro/C1-type" evidence="4">
    <location>
        <begin position="30"/>
        <end position="84"/>
    </location>
</feature>
<keyword evidence="1" id="KW-0805">Transcription regulation</keyword>
<dbReference type="CDD" id="cd02209">
    <property type="entry name" value="cupin_XRE_C"/>
    <property type="match status" value="1"/>
</dbReference>
<dbReference type="AlphaFoldDB" id="A0A0D1LR95"/>
<gene>
    <name evidence="5" type="primary">puuR</name>
    <name evidence="5" type="ORF">QX99_00069</name>
</gene>
<dbReference type="InterPro" id="IPR011051">
    <property type="entry name" value="RmlC_Cupin_sf"/>
</dbReference>
<proteinExistence type="predicted"/>
<organism evidence="5 6">
    <name type="scientific">Weissella cibaria</name>
    <dbReference type="NCBI Taxonomy" id="137591"/>
    <lineage>
        <taxon>Bacteria</taxon>
        <taxon>Bacillati</taxon>
        <taxon>Bacillota</taxon>
        <taxon>Bacilli</taxon>
        <taxon>Lactobacillales</taxon>
        <taxon>Lactobacillaceae</taxon>
        <taxon>Weissella</taxon>
    </lineage>
</organism>
<keyword evidence="3" id="KW-0804">Transcription</keyword>
<dbReference type="RefSeq" id="WP_317846141.1">
    <property type="nucleotide sequence ID" value="NZ_JALOCT010000002.1"/>
</dbReference>
<reference evidence="5 6" key="1">
    <citation type="journal article" date="2015" name="Microbiology (Mosc.)">
        <title>Genomics of the Weissella cibaria species with an examination of its metabolic traits.</title>
        <authorList>
            <person name="Lynch K.M."/>
            <person name="Lucid A."/>
            <person name="Arendt E.K."/>
            <person name="Sleator R.D."/>
            <person name="Lucey B."/>
            <person name="Coffey A."/>
        </authorList>
    </citation>
    <scope>NUCLEOTIDE SEQUENCE [LARGE SCALE GENOMIC DNA]</scope>
    <source>
        <strain evidence="5 6">MG1</strain>
    </source>
</reference>
<evidence type="ECO:0000313" key="6">
    <source>
        <dbReference type="Proteomes" id="UP000032287"/>
    </source>
</evidence>
<evidence type="ECO:0000256" key="1">
    <source>
        <dbReference type="ARBA" id="ARBA00023015"/>
    </source>
</evidence>
<accession>A0A0D1LR95</accession>
<dbReference type="Gene3D" id="2.60.120.10">
    <property type="entry name" value="Jelly Rolls"/>
    <property type="match status" value="1"/>
</dbReference>
<dbReference type="SMART" id="SM00530">
    <property type="entry name" value="HTH_XRE"/>
    <property type="match status" value="1"/>
</dbReference>
<name>A0A0D1LR95_9LACO</name>
<dbReference type="GO" id="GO:0003700">
    <property type="term" value="F:DNA-binding transcription factor activity"/>
    <property type="evidence" value="ECO:0007669"/>
    <property type="project" value="TreeGrafter"/>
</dbReference>
<dbReference type="Pfam" id="PF01381">
    <property type="entry name" value="HTH_3"/>
    <property type="match status" value="1"/>
</dbReference>
<dbReference type="CDD" id="cd00093">
    <property type="entry name" value="HTH_XRE"/>
    <property type="match status" value="1"/>
</dbReference>
<dbReference type="PANTHER" id="PTHR46797">
    <property type="entry name" value="HTH-TYPE TRANSCRIPTIONAL REGULATOR"/>
    <property type="match status" value="1"/>
</dbReference>
<comment type="caution">
    <text evidence="5">The sequence shown here is derived from an EMBL/GenBank/DDBJ whole genome shotgun (WGS) entry which is preliminary data.</text>
</comment>
<dbReference type="InterPro" id="IPR001387">
    <property type="entry name" value="Cro/C1-type_HTH"/>
</dbReference>
<dbReference type="Proteomes" id="UP000032287">
    <property type="component" value="Unassembled WGS sequence"/>
</dbReference>
<dbReference type="InterPro" id="IPR014710">
    <property type="entry name" value="RmlC-like_jellyroll"/>
</dbReference>
<dbReference type="SUPFAM" id="SSF51182">
    <property type="entry name" value="RmlC-like cupins"/>
    <property type="match status" value="1"/>
</dbReference>